<evidence type="ECO:0000313" key="2">
    <source>
        <dbReference type="Proteomes" id="UP000452293"/>
    </source>
</evidence>
<sequence length="91" mass="10818">MMIGKKECLQLLEKMTEEFPEEEPEHFESAVNRIIYEFAKLDGKKPKYHQMKRYNCYYTCGNCGFRMDVGLNFCPNCGFLINWDSIRCLTK</sequence>
<evidence type="ECO:0000313" key="1">
    <source>
        <dbReference type="EMBL" id="MZL78759.1"/>
    </source>
</evidence>
<proteinExistence type="predicted"/>
<dbReference type="Proteomes" id="UP000452293">
    <property type="component" value="Unassembled WGS sequence"/>
</dbReference>
<gene>
    <name evidence="1" type="ORF">GT718_15700</name>
</gene>
<dbReference type="EMBL" id="WWVW01000038">
    <property type="protein sequence ID" value="MZL78759.1"/>
    <property type="molecule type" value="Genomic_DNA"/>
</dbReference>
<name>A0ABW9X7V1_9FIRM</name>
<reference evidence="1 2" key="1">
    <citation type="journal article" date="2019" name="Nat. Med.">
        <title>A library of human gut bacterial isolates paired with longitudinal multiomics data enables mechanistic microbiome research.</title>
        <authorList>
            <person name="Poyet M."/>
            <person name="Groussin M."/>
            <person name="Gibbons S.M."/>
            <person name="Avila-Pacheco J."/>
            <person name="Jiang X."/>
            <person name="Kearney S.M."/>
            <person name="Perrotta A.R."/>
            <person name="Berdy B."/>
            <person name="Zhao S."/>
            <person name="Lieberman T.D."/>
            <person name="Swanson P.K."/>
            <person name="Smith M."/>
            <person name="Roesemann S."/>
            <person name="Alexander J.E."/>
            <person name="Rich S.A."/>
            <person name="Livny J."/>
            <person name="Vlamakis H."/>
            <person name="Clish C."/>
            <person name="Bullock K."/>
            <person name="Deik A."/>
            <person name="Scott J."/>
            <person name="Pierce K.A."/>
            <person name="Xavier R.J."/>
            <person name="Alm E.J."/>
        </authorList>
    </citation>
    <scope>NUCLEOTIDE SEQUENCE [LARGE SCALE GENOMIC DNA]</scope>
    <source>
        <strain evidence="1 2">BIOML-A1</strain>
    </source>
</reference>
<dbReference type="RefSeq" id="WP_129976017.1">
    <property type="nucleotide sequence ID" value="NZ_JAAIUS010000010.1"/>
</dbReference>
<protein>
    <recommendedName>
        <fullName evidence="3">Zinc ribbon domain-containing protein</fullName>
    </recommendedName>
</protein>
<evidence type="ECO:0008006" key="3">
    <source>
        <dbReference type="Google" id="ProtNLM"/>
    </source>
</evidence>
<keyword evidence="2" id="KW-1185">Reference proteome</keyword>
<accession>A0ABW9X7V1</accession>
<comment type="caution">
    <text evidence="1">The sequence shown here is derived from an EMBL/GenBank/DDBJ whole genome shotgun (WGS) entry which is preliminary data.</text>
</comment>
<organism evidence="1 2">
    <name type="scientific">Blautia massiliensis</name>
    <name type="common">ex Durand et al. 2017</name>
    <dbReference type="NCBI Taxonomy" id="1737424"/>
    <lineage>
        <taxon>Bacteria</taxon>
        <taxon>Bacillati</taxon>
        <taxon>Bacillota</taxon>
        <taxon>Clostridia</taxon>
        <taxon>Lachnospirales</taxon>
        <taxon>Lachnospiraceae</taxon>
        <taxon>Blautia</taxon>
    </lineage>
</organism>